<evidence type="ECO:0000259" key="6">
    <source>
        <dbReference type="PROSITE" id="PS51036"/>
    </source>
</evidence>
<dbReference type="Gene3D" id="1.20.5.4770">
    <property type="match status" value="1"/>
</dbReference>
<evidence type="ECO:0000313" key="8">
    <source>
        <dbReference type="EMBL" id="PAA93669.1"/>
    </source>
</evidence>
<dbReference type="InterPro" id="IPR000058">
    <property type="entry name" value="Znf_AN1"/>
</dbReference>
<keyword evidence="1" id="KW-0479">Metal-binding</keyword>
<dbReference type="AlphaFoldDB" id="A0A267H7Y4"/>
<dbReference type="Gene3D" id="4.10.1110.10">
    <property type="entry name" value="AN1-like Zinc finger"/>
    <property type="match status" value="1"/>
</dbReference>
<organism evidence="8 9">
    <name type="scientific">Macrostomum lignano</name>
    <dbReference type="NCBI Taxonomy" id="282301"/>
    <lineage>
        <taxon>Eukaryota</taxon>
        <taxon>Metazoa</taxon>
        <taxon>Spiralia</taxon>
        <taxon>Lophotrochozoa</taxon>
        <taxon>Platyhelminthes</taxon>
        <taxon>Rhabditophora</taxon>
        <taxon>Macrostomorpha</taxon>
        <taxon>Macrostomida</taxon>
        <taxon>Macrostomidae</taxon>
        <taxon>Macrostomum</taxon>
    </lineage>
</organism>
<evidence type="ECO:0000313" key="9">
    <source>
        <dbReference type="Proteomes" id="UP000215902"/>
    </source>
</evidence>
<dbReference type="GO" id="GO:0008270">
    <property type="term" value="F:zinc ion binding"/>
    <property type="evidence" value="ECO:0007669"/>
    <property type="project" value="UniProtKB-KW"/>
</dbReference>
<keyword evidence="3" id="KW-0862">Zinc</keyword>
<protein>
    <recommendedName>
        <fullName evidence="10">AN1-type domain-containing protein</fullName>
    </recommendedName>
</protein>
<reference evidence="8 9" key="1">
    <citation type="submission" date="2017-06" db="EMBL/GenBank/DDBJ databases">
        <title>A platform for efficient transgenesis in Macrostomum lignano, a flatworm model organism for stem cell research.</title>
        <authorList>
            <person name="Berezikov E."/>
        </authorList>
    </citation>
    <scope>NUCLEOTIDE SEQUENCE [LARGE SCALE GENOMIC DNA]</scope>
    <source>
        <strain evidence="8">DV1</strain>
        <tissue evidence="8">Whole organism</tissue>
    </source>
</reference>
<dbReference type="PANTHER" id="PTHR10634">
    <property type="entry name" value="AN1-TYPE ZINC FINGER PROTEIN"/>
    <property type="match status" value="1"/>
</dbReference>
<dbReference type="SMART" id="SM00154">
    <property type="entry name" value="ZnF_AN1"/>
    <property type="match status" value="1"/>
</dbReference>
<proteinExistence type="predicted"/>
<dbReference type="InterPro" id="IPR050652">
    <property type="entry name" value="AN1_A20_ZnFinger"/>
</dbReference>
<dbReference type="OrthoDB" id="428577at2759"/>
<evidence type="ECO:0000256" key="4">
    <source>
        <dbReference type="PROSITE-ProRule" id="PRU00449"/>
    </source>
</evidence>
<evidence type="ECO:0000256" key="2">
    <source>
        <dbReference type="ARBA" id="ARBA00022771"/>
    </source>
</evidence>
<dbReference type="FunFam" id="4.10.1110.10:FF:000001">
    <property type="entry name" value="Zinc finger AN1-type containing 6"/>
    <property type="match status" value="1"/>
</dbReference>
<feature type="region of interest" description="Disordered" evidence="5">
    <location>
        <begin position="76"/>
        <end position="104"/>
    </location>
</feature>
<evidence type="ECO:0000256" key="5">
    <source>
        <dbReference type="SAM" id="MobiDB-lite"/>
    </source>
</evidence>
<gene>
    <name evidence="8" type="ORF">BOX15_Mlig032929g1</name>
</gene>
<dbReference type="InterPro" id="IPR035896">
    <property type="entry name" value="AN1-like_Znf"/>
</dbReference>
<feature type="compositionally biased region" description="Low complexity" evidence="5">
    <location>
        <begin position="162"/>
        <end position="179"/>
    </location>
</feature>
<keyword evidence="2 4" id="KW-0863">Zinc-finger</keyword>
<evidence type="ECO:0000256" key="1">
    <source>
        <dbReference type="ARBA" id="ARBA00022723"/>
    </source>
</evidence>
<feature type="domain" description="AN1-type" evidence="7">
    <location>
        <begin position="178"/>
        <end position="224"/>
    </location>
</feature>
<dbReference type="STRING" id="282301.A0A267H7Y4"/>
<dbReference type="Proteomes" id="UP000215902">
    <property type="component" value="Unassembled WGS sequence"/>
</dbReference>
<dbReference type="Pfam" id="PF01754">
    <property type="entry name" value="zf-A20"/>
    <property type="match status" value="1"/>
</dbReference>
<dbReference type="GO" id="GO:0003677">
    <property type="term" value="F:DNA binding"/>
    <property type="evidence" value="ECO:0007669"/>
    <property type="project" value="InterPro"/>
</dbReference>
<comment type="caution">
    <text evidence="8">The sequence shown here is derived from an EMBL/GenBank/DDBJ whole genome shotgun (WGS) entry which is preliminary data.</text>
</comment>
<dbReference type="Pfam" id="PF01428">
    <property type="entry name" value="zf-AN1"/>
    <property type="match status" value="1"/>
</dbReference>
<feature type="domain" description="A20-type" evidence="6">
    <location>
        <begin position="10"/>
        <end position="44"/>
    </location>
</feature>
<dbReference type="PANTHER" id="PTHR10634:SF149">
    <property type="entry name" value="AN1-TYPE DOMAIN-CONTAINING PROTEIN-RELATED"/>
    <property type="match status" value="1"/>
</dbReference>
<feature type="compositionally biased region" description="Polar residues" evidence="5">
    <location>
        <begin position="83"/>
        <end position="92"/>
    </location>
</feature>
<dbReference type="SUPFAM" id="SSF118310">
    <property type="entry name" value="AN1-like Zinc finger"/>
    <property type="match status" value="1"/>
</dbReference>
<dbReference type="PROSITE" id="PS51039">
    <property type="entry name" value="ZF_AN1"/>
    <property type="match status" value="1"/>
</dbReference>
<dbReference type="EMBL" id="NIVC01000023">
    <property type="protein sequence ID" value="PAA93669.1"/>
    <property type="molecule type" value="Genomic_DNA"/>
</dbReference>
<evidence type="ECO:0000259" key="7">
    <source>
        <dbReference type="PROSITE" id="PS51039"/>
    </source>
</evidence>
<evidence type="ECO:0000256" key="3">
    <source>
        <dbReference type="ARBA" id="ARBA00022833"/>
    </source>
</evidence>
<keyword evidence="9" id="KW-1185">Reference proteome</keyword>
<dbReference type="PROSITE" id="PS51036">
    <property type="entry name" value="ZF_A20"/>
    <property type="match status" value="1"/>
</dbReference>
<accession>A0A267H7Y4</accession>
<dbReference type="SMART" id="SM00259">
    <property type="entry name" value="ZnF_A20"/>
    <property type="match status" value="1"/>
</dbReference>
<feature type="region of interest" description="Disordered" evidence="5">
    <location>
        <begin position="162"/>
        <end position="182"/>
    </location>
</feature>
<name>A0A267H7Y4_9PLAT</name>
<dbReference type="InterPro" id="IPR002653">
    <property type="entry name" value="Znf_A20"/>
</dbReference>
<evidence type="ECO:0008006" key="10">
    <source>
        <dbReference type="Google" id="ProtNLM"/>
    </source>
</evidence>
<dbReference type="SUPFAM" id="SSF57716">
    <property type="entry name" value="Glucocorticoid receptor-like (DNA-binding domain)"/>
    <property type="match status" value="1"/>
</dbReference>
<sequence>MSENENQQSTIAANLCQNGCGFYGSTQFDGMCSVCHKENMKKRQKQDEEQIQKPTSSPHAAALLCASSNNIFGSSGNNKRLKNSNIDQPIENSSEDDSHGLPQSAFGAATNQVTAGAAAAAAANTNEDSHATAAAESSASVGVPLKSTASVAAAKSAEVASVDSSAGSSSGSSAQSNNKKSNRCGMCKKKVGLTGFACRCGGLFCSMHRYSDKHECPFDYQSHGQEEICKANPQVVSTKIDKL</sequence>